<accession>A0A0S4KT96</accession>
<dbReference type="EMBL" id="LN885086">
    <property type="protein sequence ID" value="CUQ66537.1"/>
    <property type="molecule type" value="Genomic_DNA"/>
</dbReference>
<evidence type="ECO:0000313" key="2">
    <source>
        <dbReference type="Proteomes" id="UP000066284"/>
    </source>
</evidence>
<reference evidence="2" key="1">
    <citation type="submission" date="2015-09" db="EMBL/GenBank/DDBJ databases">
        <authorList>
            <person name="Daims H."/>
        </authorList>
    </citation>
    <scope>NUCLEOTIDE SEQUENCE [LARGE SCALE GENOMIC DNA]</scope>
</reference>
<dbReference type="Proteomes" id="UP000066284">
    <property type="component" value="Chromosome 1"/>
</dbReference>
<sequence length="67" mass="7472">MGVVHSKERHRNATIEVRHGSETLRRQDAGRLTGEVAGGGWLIDRSSVAPYNPFLFEARPLPFGTNR</sequence>
<name>A0A0S4KT96_9BACT</name>
<protein>
    <submittedName>
        <fullName evidence="1">Uncharacterized protein</fullName>
    </submittedName>
</protein>
<dbReference type="KEGG" id="nio:NITINOP_1562"/>
<dbReference type="STRING" id="1715989.NITINOP_1562"/>
<gene>
    <name evidence="1" type="ORF">NITINOP_1562</name>
</gene>
<proteinExistence type="predicted"/>
<organism evidence="1 2">
    <name type="scientific">Candidatus Nitrospira inopinata</name>
    <dbReference type="NCBI Taxonomy" id="1715989"/>
    <lineage>
        <taxon>Bacteria</taxon>
        <taxon>Pseudomonadati</taxon>
        <taxon>Nitrospirota</taxon>
        <taxon>Nitrospiria</taxon>
        <taxon>Nitrospirales</taxon>
        <taxon>Nitrospiraceae</taxon>
        <taxon>Nitrospira</taxon>
    </lineage>
</organism>
<dbReference type="AlphaFoldDB" id="A0A0S4KT96"/>
<keyword evidence="2" id="KW-1185">Reference proteome</keyword>
<evidence type="ECO:0000313" key="1">
    <source>
        <dbReference type="EMBL" id="CUQ66537.1"/>
    </source>
</evidence>